<comment type="caution">
    <text evidence="3">The sequence shown here is derived from an EMBL/GenBank/DDBJ whole genome shotgun (WGS) entry which is preliminary data.</text>
</comment>
<dbReference type="Gene3D" id="2.20.25.110">
    <property type="entry name" value="S-adenosyl-L-methionine-dependent methyltransferases"/>
    <property type="match status" value="1"/>
</dbReference>
<evidence type="ECO:0000313" key="4">
    <source>
        <dbReference type="Proteomes" id="UP001204445"/>
    </source>
</evidence>
<gene>
    <name evidence="3" type="ORF">J2T55_002009</name>
</gene>
<accession>A0AAE3HNM5</accession>
<dbReference type="InterPro" id="IPR013216">
    <property type="entry name" value="Methyltransf_11"/>
</dbReference>
<sequence>MSSKNKDKSKNKKQNKPTMAEQADRHVLYEESVQCVEAEIDFVDATFTELRGRTAKQLREDFCGTANTSCEWVRRRNTNHAVGVDLDTEVLEWGRKHKVGELKPAQAKRIELRNEDVLEVETGVMDIVLAMNFSYWLFEDRPVLRNYFERVRATLADDGILFLDAFGGYEAPRVLKERTKFKNHTYIWEQAYFNPINNHMRCHIHFKMKDGSKLEKAFSYEWRLWSLPEIRELLLEAGFSKATVYWQGEDEETEEGDGEFYPAEEGDADAGWLAYIVAEK</sequence>
<name>A0AAE3HNM5_9GAMM</name>
<feature type="region of interest" description="Disordered" evidence="1">
    <location>
        <begin position="1"/>
        <end position="23"/>
    </location>
</feature>
<organism evidence="3 4">
    <name type="scientific">Methylohalomonas lacus</name>
    <dbReference type="NCBI Taxonomy" id="398773"/>
    <lineage>
        <taxon>Bacteria</taxon>
        <taxon>Pseudomonadati</taxon>
        <taxon>Pseudomonadota</taxon>
        <taxon>Gammaproteobacteria</taxon>
        <taxon>Methylohalomonadales</taxon>
        <taxon>Methylohalomonadaceae</taxon>
        <taxon>Methylohalomonas</taxon>
    </lineage>
</organism>
<dbReference type="Gene3D" id="3.40.50.150">
    <property type="entry name" value="Vaccinia Virus protein VP39"/>
    <property type="match status" value="1"/>
</dbReference>
<feature type="domain" description="Methyltransferase type 11" evidence="2">
    <location>
        <begin position="63"/>
        <end position="162"/>
    </location>
</feature>
<dbReference type="Pfam" id="PF08241">
    <property type="entry name" value="Methyltransf_11"/>
    <property type="match status" value="1"/>
</dbReference>
<protein>
    <submittedName>
        <fullName evidence="3">Cyclopropane fatty-acyl-phospholipid synthase-like methyltransferase</fullName>
    </submittedName>
</protein>
<evidence type="ECO:0000259" key="2">
    <source>
        <dbReference type="Pfam" id="PF08241"/>
    </source>
</evidence>
<dbReference type="InterPro" id="IPR029063">
    <property type="entry name" value="SAM-dependent_MTases_sf"/>
</dbReference>
<keyword evidence="4" id="KW-1185">Reference proteome</keyword>
<dbReference type="AlphaFoldDB" id="A0AAE3HNM5"/>
<dbReference type="RefSeq" id="WP_259055983.1">
    <property type="nucleotide sequence ID" value="NZ_JANUCT010000014.1"/>
</dbReference>
<dbReference type="Proteomes" id="UP001204445">
    <property type="component" value="Unassembled WGS sequence"/>
</dbReference>
<dbReference type="GO" id="GO:0032259">
    <property type="term" value="P:methylation"/>
    <property type="evidence" value="ECO:0007669"/>
    <property type="project" value="UniProtKB-KW"/>
</dbReference>
<dbReference type="SUPFAM" id="SSF53335">
    <property type="entry name" value="S-adenosyl-L-methionine-dependent methyltransferases"/>
    <property type="match status" value="1"/>
</dbReference>
<keyword evidence="3" id="KW-0489">Methyltransferase</keyword>
<evidence type="ECO:0000313" key="3">
    <source>
        <dbReference type="EMBL" id="MCS3903977.1"/>
    </source>
</evidence>
<dbReference type="GO" id="GO:0008757">
    <property type="term" value="F:S-adenosylmethionine-dependent methyltransferase activity"/>
    <property type="evidence" value="ECO:0007669"/>
    <property type="project" value="InterPro"/>
</dbReference>
<proteinExistence type="predicted"/>
<keyword evidence="3" id="KW-0808">Transferase</keyword>
<dbReference type="EMBL" id="JANUCT010000014">
    <property type="protein sequence ID" value="MCS3903977.1"/>
    <property type="molecule type" value="Genomic_DNA"/>
</dbReference>
<reference evidence="3" key="1">
    <citation type="submission" date="2022-08" db="EMBL/GenBank/DDBJ databases">
        <title>Genomic Encyclopedia of Type Strains, Phase III (KMG-III): the genomes of soil and plant-associated and newly described type strains.</title>
        <authorList>
            <person name="Whitman W."/>
        </authorList>
    </citation>
    <scope>NUCLEOTIDE SEQUENCE</scope>
    <source>
        <strain evidence="3">HMT 1</strain>
    </source>
</reference>
<evidence type="ECO:0000256" key="1">
    <source>
        <dbReference type="SAM" id="MobiDB-lite"/>
    </source>
</evidence>
<dbReference type="PANTHER" id="PTHR37211:SF1">
    <property type="entry name" value="EXPRESSED PROTEIN"/>
    <property type="match status" value="1"/>
</dbReference>
<dbReference type="PANTHER" id="PTHR37211">
    <property type="entry name" value="EXPRESSED PROTEIN"/>
    <property type="match status" value="1"/>
</dbReference>